<dbReference type="Pfam" id="PF20684">
    <property type="entry name" value="Fung_rhodopsin"/>
    <property type="match status" value="1"/>
</dbReference>
<dbReference type="GO" id="GO:0016787">
    <property type="term" value="F:hydrolase activity"/>
    <property type="evidence" value="ECO:0007669"/>
    <property type="project" value="UniProtKB-KW"/>
</dbReference>
<evidence type="ECO:0000256" key="1">
    <source>
        <dbReference type="ARBA" id="ARBA00005964"/>
    </source>
</evidence>
<dbReference type="Pfam" id="PF00135">
    <property type="entry name" value="COesterase"/>
    <property type="match status" value="1"/>
</dbReference>
<dbReference type="InterPro" id="IPR049326">
    <property type="entry name" value="Rhodopsin_dom_fungi"/>
</dbReference>
<proteinExistence type="inferred from homology"/>
<dbReference type="InterPro" id="IPR002018">
    <property type="entry name" value="CarbesteraseB"/>
</dbReference>
<dbReference type="InterPro" id="IPR019826">
    <property type="entry name" value="Carboxylesterase_B_AS"/>
</dbReference>
<evidence type="ECO:0000256" key="3">
    <source>
        <dbReference type="SAM" id="Phobius"/>
    </source>
</evidence>
<dbReference type="Proteomes" id="UP000030753">
    <property type="component" value="Unassembled WGS sequence"/>
</dbReference>
<accession>W9JBA6</accession>
<dbReference type="Gene3D" id="3.40.50.1820">
    <property type="entry name" value="alpha/beta hydrolase"/>
    <property type="match status" value="2"/>
</dbReference>
<dbReference type="PANTHER" id="PTHR11559">
    <property type="entry name" value="CARBOXYLESTERASE"/>
    <property type="match status" value="1"/>
</dbReference>
<keyword evidence="3" id="KW-0812">Transmembrane</keyword>
<evidence type="ECO:0000259" key="4">
    <source>
        <dbReference type="Pfam" id="PF00135"/>
    </source>
</evidence>
<dbReference type="InterPro" id="IPR029058">
    <property type="entry name" value="AB_hydrolase_fold"/>
</dbReference>
<dbReference type="PROSITE" id="PS00122">
    <property type="entry name" value="CARBOXYLESTERASE_B_1"/>
    <property type="match status" value="1"/>
</dbReference>
<feature type="transmembrane region" description="Helical" evidence="3">
    <location>
        <begin position="43"/>
        <end position="62"/>
    </location>
</feature>
<feature type="domain" description="Rhodopsin" evidence="5">
    <location>
        <begin position="469"/>
        <end position="656"/>
    </location>
</feature>
<protein>
    <submittedName>
        <fullName evidence="6">Uncharacterized protein</fullName>
    </submittedName>
</protein>
<feature type="transmembrane region" description="Helical" evidence="3">
    <location>
        <begin position="480"/>
        <end position="500"/>
    </location>
</feature>
<feature type="transmembrane region" description="Helical" evidence="3">
    <location>
        <begin position="629"/>
        <end position="654"/>
    </location>
</feature>
<gene>
    <name evidence="6" type="ORF">FOYG_02116</name>
</gene>
<feature type="domain" description="Carboxylesterase type B" evidence="4">
    <location>
        <begin position="86"/>
        <end position="374"/>
    </location>
</feature>
<sequence length="755" mass="84279">MFKKIDYNHWIFAVLSLEDYKEPPPLRDQQPPKFSQRHCLELTAIKFLYISFFFLISGYVIAEQPALVTVSLAPASTVISSSRANVDSVELFNGISYAQPSLGQLRLKPPQRLNGPLGTFDSKKTAPTCPQFHGTTPAFGDAFTQSISSSINTTFFETSLPSSEDCLTHNIVRPGRTALDTKLPVLLWIHGGGFQVTYKPVTYIAINYRLAGYGFLGCKEILTDGSANVGLRDQRMALEWVSDNLAAFGGDPTKITIWGESAGPLSHHELFRADLVNCPKAQSVYDTVVKNAGCHTANDTRNVDYGTFEEATNSVPGFISYNSIALSYLPRPDGELLIDSTQVIMQSEKYAAVSLIIGGQEDEGTLFSFTQSNISDKSAVVEYLSSLYFHGATKRFASEIYPGFKRLSALLGGIAFTLARRAMVYHASKADPTVLPKQNARLAGYGRYVFKYDYTCFRTIDLSVTYDVEPVLFWNWLMQVLYNPILALVKSSILIFLLRLGDHRRSIRWSIYILNAFNIALMIAIFITVIFQTIPINTFWDLSIEKQRQIDGPFFYVSTAIITIITDFFVLLIPLWVFLGLGMRLASKIGLIIIFLMGGLATIAAILRVDFLRKQLYNLEPNYDMRHSLIGTLSSVEGNLAIIVCCGPALRLLFRKMFPGLFSNKSSKKHGDYNTPSRYRTGAGVRDMTGNRSFPLKDMHLSKMRAEIRGHSSNGSKEGIMTYNDIIRSTAVNILYDEATLSDPEMGREPSRQDV</sequence>
<feature type="transmembrane region" description="Helical" evidence="3">
    <location>
        <begin position="589"/>
        <end position="609"/>
    </location>
</feature>
<dbReference type="InterPro" id="IPR050309">
    <property type="entry name" value="Type-B_Carboxylest/Lipase"/>
</dbReference>
<keyword evidence="2" id="KW-0378">Hydrolase</keyword>
<feature type="transmembrane region" description="Helical" evidence="3">
    <location>
        <begin position="512"/>
        <end position="534"/>
    </location>
</feature>
<keyword evidence="3" id="KW-1133">Transmembrane helix</keyword>
<dbReference type="HOGENOM" id="CLU_368829_0_0_1"/>
<dbReference type="EMBL" id="JH717839">
    <property type="protein sequence ID" value="EWZ02906.1"/>
    <property type="molecule type" value="Genomic_DNA"/>
</dbReference>
<evidence type="ECO:0000313" key="6">
    <source>
        <dbReference type="EMBL" id="EWZ02906.1"/>
    </source>
</evidence>
<feature type="transmembrane region" description="Helical" evidence="3">
    <location>
        <begin position="554"/>
        <end position="577"/>
    </location>
</feature>
<evidence type="ECO:0000259" key="5">
    <source>
        <dbReference type="Pfam" id="PF20684"/>
    </source>
</evidence>
<dbReference type="AlphaFoldDB" id="W9JBA6"/>
<organism evidence="6 7">
    <name type="scientific">Fusarium oxysporum NRRL 32931</name>
    <dbReference type="NCBI Taxonomy" id="660029"/>
    <lineage>
        <taxon>Eukaryota</taxon>
        <taxon>Fungi</taxon>
        <taxon>Dikarya</taxon>
        <taxon>Ascomycota</taxon>
        <taxon>Pezizomycotina</taxon>
        <taxon>Sordariomycetes</taxon>
        <taxon>Hypocreomycetidae</taxon>
        <taxon>Hypocreales</taxon>
        <taxon>Nectriaceae</taxon>
        <taxon>Fusarium</taxon>
        <taxon>Fusarium oxysporum species complex</taxon>
    </lineage>
</organism>
<keyword evidence="3" id="KW-0472">Membrane</keyword>
<reference evidence="6 7" key="1">
    <citation type="submission" date="2011-06" db="EMBL/GenBank/DDBJ databases">
        <title>The Genome Sequence of Fusarium oxysporum FOSC 3-a.</title>
        <authorList>
            <consortium name="The Broad Institute Genome Sequencing Platform"/>
            <person name="Ma L.-J."/>
            <person name="Gale L.R."/>
            <person name="Schwartz D.C."/>
            <person name="Zhou S."/>
            <person name="Corby-Kistler H."/>
            <person name="Young S.K."/>
            <person name="Zeng Q."/>
            <person name="Gargeya S."/>
            <person name="Fitzgerald M."/>
            <person name="Haas B."/>
            <person name="Abouelleil A."/>
            <person name="Alvarado L."/>
            <person name="Arachchi H.M."/>
            <person name="Berlin A."/>
            <person name="Brown A."/>
            <person name="Chapman S.B."/>
            <person name="Chen Z."/>
            <person name="Dunbar C."/>
            <person name="Freedman E."/>
            <person name="Gearin G."/>
            <person name="Gellesch M."/>
            <person name="Goldberg J."/>
            <person name="Griggs A."/>
            <person name="Gujja S."/>
            <person name="Heiman D."/>
            <person name="Howarth C."/>
            <person name="Larson L."/>
            <person name="Lui A."/>
            <person name="MacDonald P.J.P."/>
            <person name="Mehta T."/>
            <person name="Montmayeur A."/>
            <person name="Murphy C."/>
            <person name="Neiman D."/>
            <person name="Pearson M."/>
            <person name="Priest M."/>
            <person name="Roberts A."/>
            <person name="Saif S."/>
            <person name="Shea T."/>
            <person name="Shenoy N."/>
            <person name="Sisk P."/>
            <person name="Stolte C."/>
            <person name="Sykes S."/>
            <person name="Wortman J."/>
            <person name="Nusbaum C."/>
            <person name="Birren B."/>
        </authorList>
    </citation>
    <scope>NUCLEOTIDE SEQUENCE [LARGE SCALE GENOMIC DNA]</scope>
    <source>
        <strain evidence="7">FOSC 3-a</strain>
    </source>
</reference>
<dbReference type="SUPFAM" id="SSF53474">
    <property type="entry name" value="alpha/beta-Hydrolases"/>
    <property type="match status" value="1"/>
</dbReference>
<evidence type="ECO:0000313" key="7">
    <source>
        <dbReference type="Proteomes" id="UP000030753"/>
    </source>
</evidence>
<name>W9JBA6_FUSOX</name>
<comment type="similarity">
    <text evidence="1">Belongs to the type-B carboxylesterase/lipase family.</text>
</comment>
<evidence type="ECO:0000256" key="2">
    <source>
        <dbReference type="ARBA" id="ARBA00022801"/>
    </source>
</evidence>